<reference evidence="3" key="1">
    <citation type="journal article" date="2011" name="Science">
        <title>The plant cell wall-decomposing machinery underlies the functional diversity of forest fungi.</title>
        <authorList>
            <person name="Eastwood D.C."/>
            <person name="Floudas D."/>
            <person name="Binder M."/>
            <person name="Majcherczyk A."/>
            <person name="Schneider P."/>
            <person name="Aerts A."/>
            <person name="Asiegbu F.O."/>
            <person name="Baker S.E."/>
            <person name="Barry K."/>
            <person name="Bendiksby M."/>
            <person name="Blumentritt M."/>
            <person name="Coutinho P.M."/>
            <person name="Cullen D."/>
            <person name="de Vries R.P."/>
            <person name="Gathman A."/>
            <person name="Goodell B."/>
            <person name="Henrissat B."/>
            <person name="Ihrmark K."/>
            <person name="Kauserud H."/>
            <person name="Kohler A."/>
            <person name="LaButti K."/>
            <person name="Lapidus A."/>
            <person name="Lavin J.L."/>
            <person name="Lee Y.-H."/>
            <person name="Lindquist E."/>
            <person name="Lilly W."/>
            <person name="Lucas S."/>
            <person name="Morin E."/>
            <person name="Murat C."/>
            <person name="Oguiza J.A."/>
            <person name="Park J."/>
            <person name="Pisabarro A.G."/>
            <person name="Riley R."/>
            <person name="Rosling A."/>
            <person name="Salamov A."/>
            <person name="Schmidt O."/>
            <person name="Schmutz J."/>
            <person name="Skrede I."/>
            <person name="Stenlid J."/>
            <person name="Wiebenga A."/>
            <person name="Xie X."/>
            <person name="Kuees U."/>
            <person name="Hibbett D.S."/>
            <person name="Hoffmeister D."/>
            <person name="Hoegberg N."/>
            <person name="Martin F."/>
            <person name="Grigoriev I.V."/>
            <person name="Watkinson S.C."/>
        </authorList>
    </citation>
    <scope>NUCLEOTIDE SEQUENCE [LARGE SCALE GENOMIC DNA]</scope>
    <source>
        <strain evidence="3">strain S7.3</strain>
    </source>
</reference>
<dbReference type="InParanoid" id="F8PLJ6"/>
<feature type="non-terminal residue" evidence="2">
    <location>
        <position position="1"/>
    </location>
</feature>
<protein>
    <recommendedName>
        <fullName evidence="1">Retroviral polymerase SH3-like domain-containing protein</fullName>
    </recommendedName>
</protein>
<dbReference type="Proteomes" id="UP000008063">
    <property type="component" value="Unassembled WGS sequence"/>
</dbReference>
<evidence type="ECO:0000259" key="1">
    <source>
        <dbReference type="Pfam" id="PF25597"/>
    </source>
</evidence>
<dbReference type="STRING" id="936435.F8PLJ6"/>
<dbReference type="AlphaFoldDB" id="F8PLJ6"/>
<accession>F8PLJ6</accession>
<feature type="domain" description="Retroviral polymerase SH3-like" evidence="1">
    <location>
        <begin position="23"/>
        <end position="60"/>
    </location>
</feature>
<dbReference type="OrthoDB" id="2667745at2759"/>
<keyword evidence="3" id="KW-1185">Reference proteome</keyword>
<evidence type="ECO:0000313" key="2">
    <source>
        <dbReference type="EMBL" id="EGO02478.1"/>
    </source>
</evidence>
<organism evidence="3">
    <name type="scientific">Serpula lacrymans var. lacrymans (strain S7.3)</name>
    <name type="common">Dry rot fungus</name>
    <dbReference type="NCBI Taxonomy" id="936435"/>
    <lineage>
        <taxon>Eukaryota</taxon>
        <taxon>Fungi</taxon>
        <taxon>Dikarya</taxon>
        <taxon>Basidiomycota</taxon>
        <taxon>Agaricomycotina</taxon>
        <taxon>Agaricomycetes</taxon>
        <taxon>Agaricomycetidae</taxon>
        <taxon>Boletales</taxon>
        <taxon>Coniophorineae</taxon>
        <taxon>Serpulaceae</taxon>
        <taxon>Serpula</taxon>
    </lineage>
</organism>
<evidence type="ECO:0000313" key="3">
    <source>
        <dbReference type="Proteomes" id="UP000008063"/>
    </source>
</evidence>
<dbReference type="InterPro" id="IPR057670">
    <property type="entry name" value="SH3_retrovirus"/>
</dbReference>
<name>F8PLJ6_SERL3</name>
<dbReference type="EMBL" id="GL945476">
    <property type="protein sequence ID" value="EGO02478.1"/>
    <property type="molecule type" value="Genomic_DNA"/>
</dbReference>
<dbReference type="HOGENOM" id="CLU_085149_4_1_1"/>
<dbReference type="OMA" id="WIHVEDG"/>
<dbReference type="Pfam" id="PF25597">
    <property type="entry name" value="SH3_retrovirus"/>
    <property type="match status" value="1"/>
</dbReference>
<proteinExistence type="predicted"/>
<gene>
    <name evidence="2" type="ORF">SERLA73DRAFT_47130</name>
</gene>
<sequence length="60" mass="6727">GTMPYEVIHSCILNFSNTHKFGCTAHIKNINTGKLDPHAKAGKWIGFDDASKGHKIYWPE</sequence>